<feature type="transmembrane region" description="Helical" evidence="1">
    <location>
        <begin position="35"/>
        <end position="56"/>
    </location>
</feature>
<dbReference type="RefSeq" id="WP_307230413.1">
    <property type="nucleotide sequence ID" value="NZ_JAUSTT010000016.1"/>
</dbReference>
<dbReference type="EMBL" id="JAUSTT010000016">
    <property type="protein sequence ID" value="MDQ0176897.1"/>
    <property type="molecule type" value="Genomic_DNA"/>
</dbReference>
<protein>
    <submittedName>
        <fullName evidence="2">Uncharacterized protein</fullName>
    </submittedName>
</protein>
<keyword evidence="1" id="KW-0472">Membrane</keyword>
<gene>
    <name evidence="2" type="ORF">J2S08_002755</name>
</gene>
<feature type="transmembrane region" description="Helical" evidence="1">
    <location>
        <begin position="12"/>
        <end position="29"/>
    </location>
</feature>
<accession>A0ABT9WVI3</accession>
<name>A0ABT9WVI3_9BACI</name>
<dbReference type="Proteomes" id="UP001223586">
    <property type="component" value="Unassembled WGS sequence"/>
</dbReference>
<organism evidence="2 3">
    <name type="scientific">Bacillus chungangensis</name>
    <dbReference type="NCBI Taxonomy" id="587633"/>
    <lineage>
        <taxon>Bacteria</taxon>
        <taxon>Bacillati</taxon>
        <taxon>Bacillota</taxon>
        <taxon>Bacilli</taxon>
        <taxon>Bacillales</taxon>
        <taxon>Bacillaceae</taxon>
        <taxon>Bacillus</taxon>
    </lineage>
</organism>
<reference evidence="2 3" key="1">
    <citation type="submission" date="2023-07" db="EMBL/GenBank/DDBJ databases">
        <title>Genomic Encyclopedia of Type Strains, Phase IV (KMG-IV): sequencing the most valuable type-strain genomes for metagenomic binning, comparative biology and taxonomic classification.</title>
        <authorList>
            <person name="Goeker M."/>
        </authorList>
    </citation>
    <scope>NUCLEOTIDE SEQUENCE [LARGE SCALE GENOMIC DNA]</scope>
    <source>
        <strain evidence="2 3">DSM 23837</strain>
    </source>
</reference>
<sequence length="82" mass="9090">MMKDRGPTDAGAVGRFGGTLALGVIYPLSKGIQNAFRVSLAFLESLLYLQAFNMFFRYLTFYQLLCFYGRASDASSSMAIQI</sequence>
<keyword evidence="1" id="KW-1133">Transmembrane helix</keyword>
<keyword evidence="1" id="KW-0812">Transmembrane</keyword>
<evidence type="ECO:0000313" key="3">
    <source>
        <dbReference type="Proteomes" id="UP001223586"/>
    </source>
</evidence>
<keyword evidence="3" id="KW-1185">Reference proteome</keyword>
<evidence type="ECO:0000313" key="2">
    <source>
        <dbReference type="EMBL" id="MDQ0176897.1"/>
    </source>
</evidence>
<comment type="caution">
    <text evidence="2">The sequence shown here is derived from an EMBL/GenBank/DDBJ whole genome shotgun (WGS) entry which is preliminary data.</text>
</comment>
<evidence type="ECO:0000256" key="1">
    <source>
        <dbReference type="SAM" id="Phobius"/>
    </source>
</evidence>
<proteinExistence type="predicted"/>